<dbReference type="AlphaFoldDB" id="A0A172Y184"/>
<evidence type="ECO:0000259" key="1">
    <source>
        <dbReference type="Pfam" id="PF09346"/>
    </source>
</evidence>
<dbReference type="InterPro" id="IPR018958">
    <property type="entry name" value="Knr4/Smi1-like_dom"/>
</dbReference>
<reference evidence="2 3" key="1">
    <citation type="submission" date="2016-04" db="EMBL/GenBank/DDBJ databases">
        <title>Complete Genome Sequence of Chryseobacterium sp. IHBB 10212.</title>
        <authorList>
            <person name="Pal M."/>
            <person name="Swarnkar M.K."/>
            <person name="Kaushal K."/>
            <person name="Chhibber S."/>
            <person name="Singh A.K."/>
            <person name="Gulati A."/>
        </authorList>
    </citation>
    <scope>NUCLEOTIDE SEQUENCE [LARGE SCALE GENOMIC DNA]</scope>
    <source>
        <strain evidence="2 3">IHBB 10212</strain>
    </source>
</reference>
<proteinExistence type="predicted"/>
<dbReference type="STRING" id="1685010.A0O34_21665"/>
<dbReference type="Proteomes" id="UP000077824">
    <property type="component" value="Chromosome"/>
</dbReference>
<dbReference type="Pfam" id="PF09346">
    <property type="entry name" value="SMI1_KNR4"/>
    <property type="match status" value="1"/>
</dbReference>
<sequence>MNNNFEYPDDYLSYVNKLQNNEIFTDSGYIELFQFEELDEINKEYETETYVPDFINIGTNSGGVGIFINKKNGHIYSIPFVGMDEKDAILLGSSFSEFIYKFENNESEII</sequence>
<dbReference type="EMBL" id="CP015199">
    <property type="protein sequence ID" value="ANF52971.1"/>
    <property type="molecule type" value="Genomic_DNA"/>
</dbReference>
<evidence type="ECO:0000313" key="3">
    <source>
        <dbReference type="Proteomes" id="UP000077824"/>
    </source>
</evidence>
<dbReference type="SUPFAM" id="SSF160631">
    <property type="entry name" value="SMI1/KNR4-like"/>
    <property type="match status" value="1"/>
</dbReference>
<dbReference type="Gene3D" id="3.40.1580.10">
    <property type="entry name" value="SMI1/KNR4-like"/>
    <property type="match status" value="1"/>
</dbReference>
<dbReference type="KEGG" id="chh:A0O34_21665"/>
<keyword evidence="3" id="KW-1185">Reference proteome</keyword>
<accession>A0A172Y184</accession>
<gene>
    <name evidence="2" type="ORF">A0O34_21665</name>
</gene>
<evidence type="ECO:0000313" key="2">
    <source>
        <dbReference type="EMBL" id="ANF52971.1"/>
    </source>
</evidence>
<name>A0A172Y184_9FLAO</name>
<feature type="domain" description="Knr4/Smi1-like" evidence="1">
    <location>
        <begin position="4"/>
        <end position="100"/>
    </location>
</feature>
<dbReference type="OrthoDB" id="1262701at2"/>
<dbReference type="RefSeq" id="WP_066759294.1">
    <property type="nucleotide sequence ID" value="NZ_CP015199.1"/>
</dbReference>
<organism evidence="2 3">
    <name type="scientific">Chryseobacterium glaciei</name>
    <dbReference type="NCBI Taxonomy" id="1685010"/>
    <lineage>
        <taxon>Bacteria</taxon>
        <taxon>Pseudomonadati</taxon>
        <taxon>Bacteroidota</taxon>
        <taxon>Flavobacteriia</taxon>
        <taxon>Flavobacteriales</taxon>
        <taxon>Weeksellaceae</taxon>
        <taxon>Chryseobacterium group</taxon>
        <taxon>Chryseobacterium</taxon>
    </lineage>
</organism>
<protein>
    <recommendedName>
        <fullName evidence="1">Knr4/Smi1-like domain-containing protein</fullName>
    </recommendedName>
</protein>
<dbReference type="InterPro" id="IPR037883">
    <property type="entry name" value="Knr4/Smi1-like_sf"/>
</dbReference>